<comment type="subcellular location">
    <subcellularLocation>
        <location evidence="3">Cytoplasm</location>
    </subcellularLocation>
</comment>
<dbReference type="PANTHER" id="PTHR33643:SF1">
    <property type="entry name" value="UREASE ACCESSORY PROTEIN D"/>
    <property type="match status" value="1"/>
</dbReference>
<name>A0A5B0E3D2_9MICC</name>
<comment type="function">
    <text evidence="3">Required for maturation of urease via the functional incorporation of the urease nickel metallocenter.</text>
</comment>
<dbReference type="HAMAP" id="MF_01384">
    <property type="entry name" value="UreD"/>
    <property type="match status" value="1"/>
</dbReference>
<reference evidence="4 5" key="1">
    <citation type="submission" date="2019-07" db="EMBL/GenBank/DDBJ databases">
        <title>Analysis of the biochemical properties, biological activity and biotechnological potential of siderophores and biosurfactants produced by Antarctic psychrotolerant bacteria.</title>
        <authorList>
            <person name="Styczynski M."/>
            <person name="Krucon T."/>
            <person name="Decewicz P."/>
            <person name="Dziewit L."/>
        </authorList>
    </citation>
    <scope>NUCLEOTIDE SEQUENCE [LARGE SCALE GENOMIC DNA]</scope>
    <source>
        <strain evidence="4 5">ANT_H27</strain>
    </source>
</reference>
<comment type="caution">
    <text evidence="4">The sequence shown here is derived from an EMBL/GenBank/DDBJ whole genome shotgun (WGS) entry which is preliminary data.</text>
</comment>
<accession>A0A5B0E3D2</accession>
<dbReference type="OrthoDB" id="9807968at2"/>
<comment type="similarity">
    <text evidence="1 3">Belongs to the UreD family.</text>
</comment>
<dbReference type="PANTHER" id="PTHR33643">
    <property type="entry name" value="UREASE ACCESSORY PROTEIN D"/>
    <property type="match status" value="1"/>
</dbReference>
<sequence length="298" mass="32584">MSAIMAEPPAIRELGPSPFAGTKLVGELRLQVGTRAGKGIATRQYHAGALRILRPHYLDDTAQVCYTIVNPGGGYLGGDNYGIEVSVDADTSLLLTTQSATKVYKTPGTFVRQDMVVRLGPGAVLEYVPDQLIAYRGASYRQFTHVDMQQDSSLLFCEVLTPGWSPDGKLFRYDEVRMRTEVSVDGRLVVLDNLLVKPGADSLDSLLFLQDYTHVGMLLAIDANIGAGDVERMRDFAYKIGEAQRTEVHLGISQVPGPGIAVRALSNSTEAINAVLMAVIDELRHHLRGQKPLNLRKY</sequence>
<keyword evidence="2 3" id="KW-0143">Chaperone</keyword>
<dbReference type="InterPro" id="IPR002669">
    <property type="entry name" value="UreD"/>
</dbReference>
<dbReference type="EMBL" id="VOBL01000035">
    <property type="protein sequence ID" value="KAA0973148.1"/>
    <property type="molecule type" value="Genomic_DNA"/>
</dbReference>
<keyword evidence="3" id="KW-0996">Nickel insertion</keyword>
<evidence type="ECO:0000256" key="3">
    <source>
        <dbReference type="HAMAP-Rule" id="MF_01384"/>
    </source>
</evidence>
<dbReference type="GO" id="GO:0005737">
    <property type="term" value="C:cytoplasm"/>
    <property type="evidence" value="ECO:0007669"/>
    <property type="project" value="UniProtKB-SubCell"/>
</dbReference>
<comment type="subunit">
    <text evidence="3">UreD, UreF and UreG form a complex that acts as a GTP-hydrolysis-dependent molecular chaperone, activating the urease apoprotein by helping to assemble the nickel containing metallocenter of UreC. The UreE protein probably delivers the nickel.</text>
</comment>
<protein>
    <recommendedName>
        <fullName evidence="3">Urease accessory protein UreD</fullName>
    </recommendedName>
</protein>
<dbReference type="Pfam" id="PF01774">
    <property type="entry name" value="UreD"/>
    <property type="match status" value="1"/>
</dbReference>
<gene>
    <name evidence="3" type="primary">ureD</name>
    <name evidence="4" type="ORF">FQ154_19570</name>
</gene>
<organism evidence="4 5">
    <name type="scientific">Paeniglutamicibacter gangotriensis</name>
    <dbReference type="NCBI Taxonomy" id="254787"/>
    <lineage>
        <taxon>Bacteria</taxon>
        <taxon>Bacillati</taxon>
        <taxon>Actinomycetota</taxon>
        <taxon>Actinomycetes</taxon>
        <taxon>Micrococcales</taxon>
        <taxon>Micrococcaceae</taxon>
        <taxon>Paeniglutamicibacter</taxon>
    </lineage>
</organism>
<evidence type="ECO:0000256" key="2">
    <source>
        <dbReference type="ARBA" id="ARBA00023186"/>
    </source>
</evidence>
<dbReference type="AlphaFoldDB" id="A0A5B0E3D2"/>
<proteinExistence type="inferred from homology"/>
<evidence type="ECO:0000313" key="5">
    <source>
        <dbReference type="Proteomes" id="UP000323856"/>
    </source>
</evidence>
<dbReference type="GO" id="GO:0016151">
    <property type="term" value="F:nickel cation binding"/>
    <property type="evidence" value="ECO:0007669"/>
    <property type="project" value="UniProtKB-UniRule"/>
</dbReference>
<evidence type="ECO:0000256" key="1">
    <source>
        <dbReference type="ARBA" id="ARBA00007177"/>
    </source>
</evidence>
<keyword evidence="3" id="KW-0963">Cytoplasm</keyword>
<dbReference type="Proteomes" id="UP000323856">
    <property type="component" value="Unassembled WGS sequence"/>
</dbReference>
<evidence type="ECO:0000313" key="4">
    <source>
        <dbReference type="EMBL" id="KAA0973148.1"/>
    </source>
</evidence>